<gene>
    <name evidence="1" type="ORF">PGCG_00394</name>
</gene>
<sequence length="164" mass="19560">MFDDDEDDINDIINEVSELEIEIKRKITKTNLIIIRVDDDKIENITKKKQHFNDNIITRKLLNGILNKIKDEYCKNEYEIKYLLNFEVIKNIDEIENLDIEDLMSDENYNLNVLKNIQSINSTNSEDVFFTNANALIIILNKLEQKHYVKCKERKHNSTKKIRR</sequence>
<name>A0AC59EXL3_9VIRU</name>
<protein>
    <submittedName>
        <fullName evidence="1">Uncharacterized protein</fullName>
    </submittedName>
</protein>
<evidence type="ECO:0000313" key="2">
    <source>
        <dbReference type="Proteomes" id="UP000204225"/>
    </source>
</evidence>
<dbReference type="EMBL" id="KC662249">
    <property type="protein sequence ID" value="AGM15698.1"/>
    <property type="molecule type" value="Genomic_DNA"/>
</dbReference>
<organism evidence="1 2">
    <name type="scientific">Phaeocystis globosa virus PgV-16T</name>
    <dbReference type="NCBI Taxonomy" id="3071227"/>
    <lineage>
        <taxon>Viruses</taxon>
        <taxon>Varidnaviria</taxon>
        <taxon>Bamfordvirae</taxon>
        <taxon>Nucleocytoviricota</taxon>
        <taxon>Megaviricetes</taxon>
        <taxon>Imitervirales</taxon>
        <taxon>Mesomimiviridae</taxon>
        <taxon>Tethysvirus</taxon>
        <taxon>Tethysvirus hollandense</taxon>
    </lineage>
</organism>
<evidence type="ECO:0000313" key="1">
    <source>
        <dbReference type="EMBL" id="AGM15698.1"/>
    </source>
</evidence>
<accession>A0AC59EXL3</accession>
<dbReference type="Proteomes" id="UP000204225">
    <property type="component" value="Segment"/>
</dbReference>
<proteinExistence type="predicted"/>
<reference evidence="1 2" key="1">
    <citation type="journal article" date="2013" name="Proc. Natl. Acad. Sci. U.S.A.">
        <title>Genome of Phaeocystis globosa virus PgV-16T highlights the common ancestry of the largest known DNA viruses infecting eukaryotes.</title>
        <authorList>
            <person name="Santini S."/>
            <person name="Jeudy S."/>
            <person name="Bartoli J."/>
            <person name="Poirot O."/>
            <person name="Lescot M."/>
            <person name="Abergel C."/>
            <person name="Barbe V."/>
            <person name="Wommack K.E."/>
            <person name="Noordeloos A.A."/>
            <person name="Brussaard C.P."/>
            <person name="Claverie J.M."/>
        </authorList>
    </citation>
    <scope>NUCLEOTIDE SEQUENCE [LARGE SCALE GENOMIC DNA]</scope>
    <source>
        <strain evidence="1 2">16T</strain>
    </source>
</reference>
<keyword evidence="2" id="KW-1185">Reference proteome</keyword>